<evidence type="ECO:0000313" key="1">
    <source>
        <dbReference type="EMBL" id="MTW04136.1"/>
    </source>
</evidence>
<comment type="caution">
    <text evidence="1">The sequence shown here is derived from an EMBL/GenBank/DDBJ whole genome shotgun (WGS) entry which is preliminary data.</text>
</comment>
<reference evidence="1 2" key="1">
    <citation type="submission" date="2019-11" db="EMBL/GenBank/DDBJ databases">
        <title>Type strains purchased from KCTC, JCM and DSMZ.</title>
        <authorList>
            <person name="Lu H."/>
        </authorList>
    </citation>
    <scope>NUCLEOTIDE SEQUENCE [LARGE SCALE GENOMIC DNA]</scope>
    <source>
        <strain evidence="1 2">KCTC 42409</strain>
    </source>
</reference>
<dbReference type="Proteomes" id="UP000484015">
    <property type="component" value="Unassembled WGS sequence"/>
</dbReference>
<proteinExistence type="predicted"/>
<keyword evidence="2" id="KW-1185">Reference proteome</keyword>
<dbReference type="AlphaFoldDB" id="A0A6L6Q3R5"/>
<protein>
    <submittedName>
        <fullName evidence="1">Uncharacterized protein</fullName>
    </submittedName>
</protein>
<gene>
    <name evidence="1" type="ORF">GM668_18810</name>
</gene>
<dbReference type="EMBL" id="WNLA01000013">
    <property type="protein sequence ID" value="MTW04136.1"/>
    <property type="molecule type" value="Genomic_DNA"/>
</dbReference>
<evidence type="ECO:0000313" key="2">
    <source>
        <dbReference type="Proteomes" id="UP000484015"/>
    </source>
</evidence>
<sequence length="210" mass="24275">MTNTNTKNDSKLEEKHEPSILSLGYRRVRSHENFPRTFTDKSGTEFKARADYIPLNPSDPIIELKGHDLNSTTSVTTSRSARQRAIMQFQWKHRRLPNDKEDIYIGLKSDFNHSSTKHSIVSASMQPLDYVIVFTVWPSDKAIRDMARLGIVWCMIDALQAFLRIRKLALGGIPVTFTQYDPKGATEHMQYLYGIRHAKQRKYHITQTVH</sequence>
<dbReference type="RefSeq" id="WP_155440486.1">
    <property type="nucleotide sequence ID" value="NZ_WNLA01000013.1"/>
</dbReference>
<accession>A0A6L6Q3R5</accession>
<name>A0A6L6Q3R5_9BURK</name>
<organism evidence="1 2">
    <name type="scientific">Pseudoduganella ginsengisoli</name>
    <dbReference type="NCBI Taxonomy" id="1462440"/>
    <lineage>
        <taxon>Bacteria</taxon>
        <taxon>Pseudomonadati</taxon>
        <taxon>Pseudomonadota</taxon>
        <taxon>Betaproteobacteria</taxon>
        <taxon>Burkholderiales</taxon>
        <taxon>Oxalobacteraceae</taxon>
        <taxon>Telluria group</taxon>
        <taxon>Pseudoduganella</taxon>
    </lineage>
</organism>